<dbReference type="GeneID" id="59283482"/>
<keyword evidence="5" id="KW-0479">Metal-binding</keyword>
<dbReference type="CDD" id="cd09080">
    <property type="entry name" value="TDP2"/>
    <property type="match status" value="1"/>
</dbReference>
<comment type="cofactor">
    <cofactor evidence="2">
        <name>Mg(2+)</name>
        <dbReference type="ChEBI" id="CHEBI:18420"/>
    </cofactor>
</comment>
<feature type="region of interest" description="Disordered" evidence="11">
    <location>
        <begin position="1"/>
        <end position="45"/>
    </location>
</feature>
<dbReference type="InterPro" id="IPR005135">
    <property type="entry name" value="Endo/exonuclease/phosphatase"/>
</dbReference>
<dbReference type="AlphaFoldDB" id="A0A8H6G430"/>
<dbReference type="GO" id="GO:0003697">
    <property type="term" value="F:single-stranded DNA binding"/>
    <property type="evidence" value="ECO:0007669"/>
    <property type="project" value="TreeGrafter"/>
</dbReference>
<keyword evidence="8" id="KW-0460">Magnesium</keyword>
<proteinExistence type="predicted"/>
<dbReference type="SUPFAM" id="SSF56219">
    <property type="entry name" value="DNase I-like"/>
    <property type="match status" value="1"/>
</dbReference>
<feature type="compositionally biased region" description="Basic and acidic residues" evidence="11">
    <location>
        <begin position="20"/>
        <end position="36"/>
    </location>
</feature>
<dbReference type="OrthoDB" id="9975959at2759"/>
<dbReference type="Proteomes" id="UP000578531">
    <property type="component" value="Unassembled WGS sequence"/>
</dbReference>
<dbReference type="Gene3D" id="3.60.10.10">
    <property type="entry name" value="Endonuclease/exonuclease/phosphatase"/>
    <property type="match status" value="1"/>
</dbReference>
<keyword evidence="10" id="KW-0539">Nucleus</keyword>
<dbReference type="InterPro" id="IPR051547">
    <property type="entry name" value="TDP2-like"/>
</dbReference>
<evidence type="ECO:0000256" key="10">
    <source>
        <dbReference type="ARBA" id="ARBA00023242"/>
    </source>
</evidence>
<evidence type="ECO:0000256" key="2">
    <source>
        <dbReference type="ARBA" id="ARBA00001946"/>
    </source>
</evidence>
<dbReference type="EMBL" id="JACCJC010000004">
    <property type="protein sequence ID" value="KAF6240198.1"/>
    <property type="molecule type" value="Genomic_DNA"/>
</dbReference>
<evidence type="ECO:0000256" key="8">
    <source>
        <dbReference type="ARBA" id="ARBA00022842"/>
    </source>
</evidence>
<evidence type="ECO:0000256" key="6">
    <source>
        <dbReference type="ARBA" id="ARBA00022763"/>
    </source>
</evidence>
<dbReference type="InterPro" id="IPR036691">
    <property type="entry name" value="Endo/exonu/phosph_ase_sf"/>
</dbReference>
<keyword evidence="9" id="KW-0234">DNA repair</keyword>
<evidence type="ECO:0000256" key="5">
    <source>
        <dbReference type="ARBA" id="ARBA00022723"/>
    </source>
</evidence>
<dbReference type="GO" id="GO:0004518">
    <property type="term" value="F:nuclease activity"/>
    <property type="evidence" value="ECO:0007669"/>
    <property type="project" value="UniProtKB-KW"/>
</dbReference>
<comment type="subcellular location">
    <subcellularLocation>
        <location evidence="3">Nucleus</location>
        <location evidence="3">PML body</location>
    </subcellularLocation>
</comment>
<feature type="domain" description="Endonuclease/exonuclease/phosphatase" evidence="12">
    <location>
        <begin position="82"/>
        <end position="324"/>
    </location>
</feature>
<keyword evidence="7" id="KW-0378">Hydrolase</keyword>
<organism evidence="13 14">
    <name type="scientific">Letharia columbiana</name>
    <dbReference type="NCBI Taxonomy" id="112416"/>
    <lineage>
        <taxon>Eukaryota</taxon>
        <taxon>Fungi</taxon>
        <taxon>Dikarya</taxon>
        <taxon>Ascomycota</taxon>
        <taxon>Pezizomycotina</taxon>
        <taxon>Lecanoromycetes</taxon>
        <taxon>OSLEUM clade</taxon>
        <taxon>Lecanoromycetidae</taxon>
        <taxon>Lecanorales</taxon>
        <taxon>Lecanorineae</taxon>
        <taxon>Parmeliaceae</taxon>
        <taxon>Letharia</taxon>
    </lineage>
</organism>
<evidence type="ECO:0000256" key="9">
    <source>
        <dbReference type="ARBA" id="ARBA00023204"/>
    </source>
</evidence>
<comment type="cofactor">
    <cofactor evidence="1">
        <name>Mn(2+)</name>
        <dbReference type="ChEBI" id="CHEBI:29035"/>
    </cofactor>
</comment>
<protein>
    <recommendedName>
        <fullName evidence="12">Endonuclease/exonuclease/phosphatase domain-containing protein</fullName>
    </recommendedName>
</protein>
<evidence type="ECO:0000256" key="3">
    <source>
        <dbReference type="ARBA" id="ARBA00004322"/>
    </source>
</evidence>
<keyword evidence="6" id="KW-0227">DNA damage</keyword>
<name>A0A8H6G430_9LECA</name>
<evidence type="ECO:0000256" key="4">
    <source>
        <dbReference type="ARBA" id="ARBA00022722"/>
    </source>
</evidence>
<dbReference type="Pfam" id="PF03372">
    <property type="entry name" value="Exo_endo_phos"/>
    <property type="match status" value="1"/>
</dbReference>
<evidence type="ECO:0000256" key="1">
    <source>
        <dbReference type="ARBA" id="ARBA00001936"/>
    </source>
</evidence>
<keyword evidence="4" id="KW-0540">Nuclease</keyword>
<evidence type="ECO:0000256" key="7">
    <source>
        <dbReference type="ARBA" id="ARBA00022801"/>
    </source>
</evidence>
<gene>
    <name evidence="13" type="ORF">HO173_001808</name>
</gene>
<dbReference type="GO" id="GO:0005737">
    <property type="term" value="C:cytoplasm"/>
    <property type="evidence" value="ECO:0007669"/>
    <property type="project" value="TreeGrafter"/>
</dbReference>
<reference evidence="13 14" key="1">
    <citation type="journal article" date="2020" name="Genomics">
        <title>Complete, high-quality genomes from long-read metagenomic sequencing of two wolf lichen thalli reveals enigmatic genome architecture.</title>
        <authorList>
            <person name="McKenzie S.K."/>
            <person name="Walston R.F."/>
            <person name="Allen J.L."/>
        </authorList>
    </citation>
    <scope>NUCLEOTIDE SEQUENCE [LARGE SCALE GENOMIC DNA]</scope>
    <source>
        <strain evidence="13">WasteWater2</strain>
    </source>
</reference>
<dbReference type="GO" id="GO:0006302">
    <property type="term" value="P:double-strand break repair"/>
    <property type="evidence" value="ECO:0007669"/>
    <property type="project" value="TreeGrafter"/>
</dbReference>
<keyword evidence="14" id="KW-1185">Reference proteome</keyword>
<dbReference type="PANTHER" id="PTHR15822:SF4">
    <property type="entry name" value="TYROSYL-DNA PHOSPHODIESTERASE 2"/>
    <property type="match status" value="1"/>
</dbReference>
<sequence length="356" mass="39219">MGMTSWMRRFVRKPPTKQTSTDHSKPVVIRGRDKQSEGTLPAGFHAPKLQPSYTFLKGAWKENGHAFPTTDLRSNDVKIKLVTWNIDFQAVAGPQRMAAALQYLKNTLISSSLAADMPTVVFFQEMTSSDLDLIQATSWVQSRFRITDISSTNWLSRYGTTTLIDLRLPIGSVFRTRYASKMGRDALFVDLDCSDGTRCTRNGRIRLGNTHLESLAADPPLRPAQVALATRLLSDDSVHGGVLAGDFNAIQGFDQTLHVKNDLQDAYLEAGGIEGAEKEGGEKGCEKGWTWGMQSHGGQRERFGCSRMDKMLFCGGVKLEQLERIGGGVKVPEGEVGEGIFATDHLGLMADLVIEY</sequence>
<evidence type="ECO:0000259" key="12">
    <source>
        <dbReference type="Pfam" id="PF03372"/>
    </source>
</evidence>
<dbReference type="GO" id="GO:0046872">
    <property type="term" value="F:metal ion binding"/>
    <property type="evidence" value="ECO:0007669"/>
    <property type="project" value="UniProtKB-KW"/>
</dbReference>
<comment type="caution">
    <text evidence="13">The sequence shown here is derived from an EMBL/GenBank/DDBJ whole genome shotgun (WGS) entry which is preliminary data.</text>
</comment>
<evidence type="ECO:0000313" key="13">
    <source>
        <dbReference type="EMBL" id="KAF6240198.1"/>
    </source>
</evidence>
<accession>A0A8H6G430</accession>
<dbReference type="GO" id="GO:0070260">
    <property type="term" value="F:5'-tyrosyl-DNA phosphodiesterase activity"/>
    <property type="evidence" value="ECO:0007669"/>
    <property type="project" value="TreeGrafter"/>
</dbReference>
<evidence type="ECO:0000256" key="11">
    <source>
        <dbReference type="SAM" id="MobiDB-lite"/>
    </source>
</evidence>
<dbReference type="PANTHER" id="PTHR15822">
    <property type="entry name" value="TRAF AND TNF RECEPTOR-ASSOCIATED PROTEIN"/>
    <property type="match status" value="1"/>
</dbReference>
<dbReference type="RefSeq" id="XP_037169467.1">
    <property type="nucleotide sequence ID" value="XM_037303745.1"/>
</dbReference>
<evidence type="ECO:0000313" key="14">
    <source>
        <dbReference type="Proteomes" id="UP000578531"/>
    </source>
</evidence>